<dbReference type="AlphaFoldDB" id="A0AA51X7V3"/>
<evidence type="ECO:0000256" key="6">
    <source>
        <dbReference type="ARBA" id="ARBA00022898"/>
    </source>
</evidence>
<dbReference type="InterPro" id="IPR000821">
    <property type="entry name" value="Ala_racemase"/>
</dbReference>
<reference evidence="13 14" key="1">
    <citation type="submission" date="2023-08" db="EMBL/GenBank/DDBJ databases">
        <title>Pleionea litopenaei sp. nov., isolated from stomach of juvenile Litopenaeus vannamei.</title>
        <authorList>
            <person name="Rho A.M."/>
            <person name="Hwang C.Y."/>
        </authorList>
    </citation>
    <scope>NUCLEOTIDE SEQUENCE [LARGE SCALE GENOMIC DNA]</scope>
    <source>
        <strain evidence="13 14">HL-JVS1</strain>
    </source>
</reference>
<dbReference type="Pfam" id="PF00842">
    <property type="entry name" value="Ala_racemase_C"/>
    <property type="match status" value="1"/>
</dbReference>
<dbReference type="InterPro" id="IPR001608">
    <property type="entry name" value="Ala_racemase_N"/>
</dbReference>
<dbReference type="SUPFAM" id="SSF50621">
    <property type="entry name" value="Alanine racemase C-terminal domain-like"/>
    <property type="match status" value="1"/>
</dbReference>
<dbReference type="InterPro" id="IPR009006">
    <property type="entry name" value="Ala_racemase/Decarboxylase_C"/>
</dbReference>
<sequence>MRPTRAVIHLSAIEHNLALIRTMAPQSKIMAVVKADAYGHGIVKVAQCLEHADALAVACIEEAIELRNGGIDKPIILLEGIFEASELDLIEQLDLQMVIHNQQQVAMLLEHPPQKALDIWLKLDSKMNRLGFSAEQFRENFERLSSKPFIRHLRLMTHFACADDIHNPMTQEQLVEFKRLTESLSGEKTAANSAAVLAWPESHFDWVRPGLMLYGCSPLLDATGSDHQLRPAMTLESKVITIKPVKAGESVGYGANWRAEQDTQVAIIAIGYGDGYPRHAKNGTPVWLNGRIVPIAGRVSMDMIAVDIGSNNTDRVGDRVVLWGPELPVEQVATHADTIPYTLLCGVTSRVKFHWSEQ</sequence>
<comment type="catalytic activity">
    <reaction evidence="1 9">
        <text>L-alanine = D-alanine</text>
        <dbReference type="Rhea" id="RHEA:20249"/>
        <dbReference type="ChEBI" id="CHEBI:57416"/>
        <dbReference type="ChEBI" id="CHEBI:57972"/>
        <dbReference type="EC" id="5.1.1.1"/>
    </reaction>
</comment>
<dbReference type="InterPro" id="IPR029066">
    <property type="entry name" value="PLP-binding_barrel"/>
</dbReference>
<keyword evidence="7 9" id="KW-0413">Isomerase</keyword>
<feature type="active site" description="Proton acceptor; specific for L-alanine" evidence="9">
    <location>
        <position position="253"/>
    </location>
</feature>
<evidence type="ECO:0000313" key="14">
    <source>
        <dbReference type="Proteomes" id="UP001239782"/>
    </source>
</evidence>
<feature type="domain" description="Alanine racemase C-terminal" evidence="12">
    <location>
        <begin position="232"/>
        <end position="356"/>
    </location>
</feature>
<evidence type="ECO:0000256" key="3">
    <source>
        <dbReference type="ARBA" id="ARBA00004752"/>
    </source>
</evidence>
<feature type="binding site" evidence="9 11">
    <location>
        <position position="129"/>
    </location>
    <ligand>
        <name>substrate</name>
    </ligand>
</feature>
<dbReference type="GO" id="GO:0008784">
    <property type="term" value="F:alanine racemase activity"/>
    <property type="evidence" value="ECO:0007669"/>
    <property type="project" value="UniProtKB-UniRule"/>
</dbReference>
<comment type="pathway">
    <text evidence="3">Cell wall biogenesis; peptidoglycan biosynthesis.</text>
</comment>
<dbReference type="GO" id="GO:0030170">
    <property type="term" value="F:pyridoxal phosphate binding"/>
    <property type="evidence" value="ECO:0007669"/>
    <property type="project" value="UniProtKB-UniRule"/>
</dbReference>
<name>A0AA51X7V3_9GAMM</name>
<comment type="cofactor">
    <cofactor evidence="2 9 10">
        <name>pyridoxal 5'-phosphate</name>
        <dbReference type="ChEBI" id="CHEBI:597326"/>
    </cofactor>
</comment>
<dbReference type="RefSeq" id="WP_309203937.1">
    <property type="nucleotide sequence ID" value="NZ_CP133548.1"/>
</dbReference>
<organism evidence="13 14">
    <name type="scientific">Pleionea litopenaei</name>
    <dbReference type="NCBI Taxonomy" id="3070815"/>
    <lineage>
        <taxon>Bacteria</taxon>
        <taxon>Pseudomonadati</taxon>
        <taxon>Pseudomonadota</taxon>
        <taxon>Gammaproteobacteria</taxon>
        <taxon>Oceanospirillales</taxon>
        <taxon>Pleioneaceae</taxon>
        <taxon>Pleionea</taxon>
    </lineage>
</organism>
<dbReference type="Gene3D" id="3.20.20.10">
    <property type="entry name" value="Alanine racemase"/>
    <property type="match status" value="1"/>
</dbReference>
<evidence type="ECO:0000256" key="2">
    <source>
        <dbReference type="ARBA" id="ARBA00001933"/>
    </source>
</evidence>
<dbReference type="SUPFAM" id="SSF51419">
    <property type="entry name" value="PLP-binding barrel"/>
    <property type="match status" value="1"/>
</dbReference>
<evidence type="ECO:0000256" key="9">
    <source>
        <dbReference type="HAMAP-Rule" id="MF_01201"/>
    </source>
</evidence>
<dbReference type="PANTHER" id="PTHR30511">
    <property type="entry name" value="ALANINE RACEMASE"/>
    <property type="match status" value="1"/>
</dbReference>
<feature type="modified residue" description="N6-(pyridoxal phosphate)lysine" evidence="9 10">
    <location>
        <position position="34"/>
    </location>
</feature>
<dbReference type="InterPro" id="IPR020622">
    <property type="entry name" value="Ala_racemase_pyridoxalP-BS"/>
</dbReference>
<dbReference type="KEGG" id="plei:Q9312_07320"/>
<comment type="function">
    <text evidence="9">Catalyzes the interconversion of L-alanine and D-alanine. May also act on other amino acids.</text>
</comment>
<feature type="active site" description="Proton acceptor; specific for D-alanine" evidence="9">
    <location>
        <position position="34"/>
    </location>
</feature>
<dbReference type="InterPro" id="IPR011079">
    <property type="entry name" value="Ala_racemase_C"/>
</dbReference>
<keyword evidence="14" id="KW-1185">Reference proteome</keyword>
<keyword evidence="6 9" id="KW-0663">Pyridoxal phosphate</keyword>
<feature type="binding site" evidence="9 11">
    <location>
        <position position="301"/>
    </location>
    <ligand>
        <name>substrate</name>
    </ligand>
</feature>
<dbReference type="GO" id="GO:0005829">
    <property type="term" value="C:cytosol"/>
    <property type="evidence" value="ECO:0007669"/>
    <property type="project" value="TreeGrafter"/>
</dbReference>
<accession>A0AA51X7V3</accession>
<evidence type="ECO:0000256" key="7">
    <source>
        <dbReference type="ARBA" id="ARBA00023235"/>
    </source>
</evidence>
<evidence type="ECO:0000256" key="10">
    <source>
        <dbReference type="PIRSR" id="PIRSR600821-50"/>
    </source>
</evidence>
<dbReference type="FunFam" id="2.40.37.10:FF:000002">
    <property type="entry name" value="Alanine racemase"/>
    <property type="match status" value="1"/>
</dbReference>
<evidence type="ECO:0000256" key="11">
    <source>
        <dbReference type="PIRSR" id="PIRSR600821-52"/>
    </source>
</evidence>
<dbReference type="CDD" id="cd06827">
    <property type="entry name" value="PLPDE_III_AR_proteobact"/>
    <property type="match status" value="1"/>
</dbReference>
<evidence type="ECO:0000256" key="5">
    <source>
        <dbReference type="ARBA" id="ARBA00013089"/>
    </source>
</evidence>
<protein>
    <recommendedName>
        <fullName evidence="5 9">Alanine racemase</fullName>
        <ecNumber evidence="5 9">5.1.1.1</ecNumber>
    </recommendedName>
</protein>
<dbReference type="EC" id="5.1.1.1" evidence="5 9"/>
<dbReference type="Proteomes" id="UP001239782">
    <property type="component" value="Chromosome"/>
</dbReference>
<evidence type="ECO:0000256" key="1">
    <source>
        <dbReference type="ARBA" id="ARBA00000316"/>
    </source>
</evidence>
<dbReference type="FunFam" id="3.20.20.10:FF:000002">
    <property type="entry name" value="Alanine racemase"/>
    <property type="match status" value="1"/>
</dbReference>
<dbReference type="GO" id="GO:0030632">
    <property type="term" value="P:D-alanine biosynthetic process"/>
    <property type="evidence" value="ECO:0007669"/>
    <property type="project" value="UniProtKB-UniRule"/>
</dbReference>
<evidence type="ECO:0000259" key="12">
    <source>
        <dbReference type="SMART" id="SM01005"/>
    </source>
</evidence>
<dbReference type="PRINTS" id="PR00992">
    <property type="entry name" value="ALARACEMASE"/>
</dbReference>
<evidence type="ECO:0000256" key="4">
    <source>
        <dbReference type="ARBA" id="ARBA00007880"/>
    </source>
</evidence>
<dbReference type="Gene3D" id="2.40.37.10">
    <property type="entry name" value="Lyase, Ornithine Decarboxylase, Chain A, domain 1"/>
    <property type="match status" value="1"/>
</dbReference>
<gene>
    <name evidence="13" type="primary">alr</name>
    <name evidence="13" type="ORF">Q9312_07320</name>
</gene>
<evidence type="ECO:0000313" key="13">
    <source>
        <dbReference type="EMBL" id="WMS88717.1"/>
    </source>
</evidence>
<dbReference type="NCBIfam" id="TIGR00492">
    <property type="entry name" value="alr"/>
    <property type="match status" value="1"/>
</dbReference>
<dbReference type="PANTHER" id="PTHR30511:SF4">
    <property type="entry name" value="ALANINE RACEMASE, BIOSYNTHETIC"/>
    <property type="match status" value="1"/>
</dbReference>
<comment type="similarity">
    <text evidence="4 9">Belongs to the alanine racemase family.</text>
</comment>
<dbReference type="EMBL" id="CP133548">
    <property type="protein sequence ID" value="WMS88717.1"/>
    <property type="molecule type" value="Genomic_DNA"/>
</dbReference>
<comment type="pathway">
    <text evidence="8 9">Amino-acid biosynthesis; D-alanine biosynthesis; D-alanine from L-alanine: step 1/1.</text>
</comment>
<dbReference type="HAMAP" id="MF_01201">
    <property type="entry name" value="Ala_racemase"/>
    <property type="match status" value="1"/>
</dbReference>
<dbReference type="SMART" id="SM01005">
    <property type="entry name" value="Ala_racemase_C"/>
    <property type="match status" value="1"/>
</dbReference>
<evidence type="ECO:0000256" key="8">
    <source>
        <dbReference type="ARBA" id="ARBA00037912"/>
    </source>
</evidence>
<dbReference type="PROSITE" id="PS00395">
    <property type="entry name" value="ALANINE_RACEMASE"/>
    <property type="match status" value="1"/>
</dbReference>
<dbReference type="Pfam" id="PF01168">
    <property type="entry name" value="Ala_racemase_N"/>
    <property type="match status" value="1"/>
</dbReference>
<proteinExistence type="inferred from homology"/>